<evidence type="ECO:0000313" key="1">
    <source>
        <dbReference type="EMBL" id="CCH00598.1"/>
    </source>
</evidence>
<proteinExistence type="predicted"/>
<dbReference type="PATRIC" id="fig|1166018.3.peg.4355"/>
<evidence type="ECO:0000313" key="2">
    <source>
        <dbReference type="Proteomes" id="UP000011058"/>
    </source>
</evidence>
<dbReference type="STRING" id="1166018.FAES_2589"/>
<sequence>MSKRIIGRPYGDTRNALTTKITSWRNGAILALLLLVRLAAVGQTTPSADWLFRSFDTYRRQALTEKLFVHTDQAFYLTGESMWFKLYYVDGTYHKPLDLSKVAYLELLDGSGTSVLRTAVALSAAGGNGALSLPTTLPSGTYRLRGYTNWMKNGDAAYFFEKNLTIVNPFRRLGLKLPRETVRYDVQFFPEGGYLVQGLTSRVAFRVADETGRGINARGWLLNAKNDTLAQLTTQHLGKGSFTLTPGGNVAYRAMFVDEKGRTFSQPLPSIQPQGYVMRLEDISADQLQITVTANVPNASVVYLFAHTRQVIDFAEARPIQRETSFRIDKAKLGDGISHLTLFDAKHQPIGERLYFKRPTNPLAITLKTDQAAYATRFKVTLTASVQGSEAAKAGSTTLSMAVYRLDSLATSPSEHLLSYLWLSSDLPGPIESPESYWQTDSPQLREATDLLMLTQGWRRFRWNDILTPARPGFRYLPEYNGQLVEGQLTDPQTGKPVPGVLTYLSAPGKPTRLYVSRSDTTGRVYFELRDFWGAQTVLAQTNPADSLHKLTIRPPYAPVSGPLPLPEPAVSESQQETLLSRSVAMQVQQTYWGDQLLRYQAPIVDSLPFYVRPSERYQLDAYTRFPRMEEVLREYVRGVMPRKKQGRFQLNVVNLPFNELFTDNSLVLVDGVPVFDMDKVMEFSPLKVQQIDVVSNNYGMGPAMFNGIVSFMTYRGDLSGFPLPANVVKLDYEGLQLQREFYAPRYETARQFENRLPDKRTLLYWQPNLSVDVNGNARTDFFTSDQTGTYLIEVNGLSTDGAAGYQRTVFTVQSRPK</sequence>
<reference evidence="1 2" key="1">
    <citation type="journal article" date="2012" name="J. Bacteriol.">
        <title>Genome Sequence of Fibrella aestuarina BUZ 2T, a Filamentous Marine Bacterium.</title>
        <authorList>
            <person name="Filippini M."/>
            <person name="Qi W."/>
            <person name="Blom J."/>
            <person name="Goesmann A."/>
            <person name="Smits T.H."/>
            <person name="Bagheri H.C."/>
        </authorList>
    </citation>
    <scope>NUCLEOTIDE SEQUENCE [LARGE SCALE GENOMIC DNA]</scope>
    <source>
        <strain evidence="2">BUZ 2T</strain>
    </source>
</reference>
<dbReference type="RefSeq" id="WP_015331697.1">
    <property type="nucleotide sequence ID" value="NC_020054.1"/>
</dbReference>
<protein>
    <recommendedName>
        <fullName evidence="3">Macroglobulin domain-containing protein</fullName>
    </recommendedName>
</protein>
<dbReference type="Gene3D" id="2.60.40.1930">
    <property type="match status" value="1"/>
</dbReference>
<organism evidence="1 2">
    <name type="scientific">Fibrella aestuarina BUZ 2</name>
    <dbReference type="NCBI Taxonomy" id="1166018"/>
    <lineage>
        <taxon>Bacteria</taxon>
        <taxon>Pseudomonadati</taxon>
        <taxon>Bacteroidota</taxon>
        <taxon>Cytophagia</taxon>
        <taxon>Cytophagales</taxon>
        <taxon>Spirosomataceae</taxon>
        <taxon>Fibrella</taxon>
    </lineage>
</organism>
<gene>
    <name evidence="1" type="ORF">FAES_2589</name>
</gene>
<keyword evidence="2" id="KW-1185">Reference proteome</keyword>
<name>I0K8Z5_9BACT</name>
<evidence type="ECO:0008006" key="3">
    <source>
        <dbReference type="Google" id="ProtNLM"/>
    </source>
</evidence>
<accession>I0K8Z5</accession>
<dbReference type="KEGG" id="fae:FAES_2589"/>
<dbReference type="Proteomes" id="UP000011058">
    <property type="component" value="Chromosome"/>
</dbReference>
<dbReference type="AlphaFoldDB" id="I0K8Z5"/>
<dbReference type="HOGENOM" id="CLU_013214_2_0_10"/>
<dbReference type="eggNOG" id="COG2373">
    <property type="taxonomic scope" value="Bacteria"/>
</dbReference>
<dbReference type="EMBL" id="HE796683">
    <property type="protein sequence ID" value="CCH00598.1"/>
    <property type="molecule type" value="Genomic_DNA"/>
</dbReference>